<dbReference type="PANTHER" id="PTHR10744:SF1">
    <property type="entry name" value="SMALL RIBOSOMAL SUBUNIT PROTEIN US17M"/>
    <property type="match status" value="1"/>
</dbReference>
<dbReference type="AlphaFoldDB" id="A0A2I7N8R8"/>
<dbReference type="InterPro" id="IPR019984">
    <property type="entry name" value="Ribosomal_uS17_bact/chlr"/>
</dbReference>
<dbReference type="Proteomes" id="UP000236655">
    <property type="component" value="Chromosome"/>
</dbReference>
<dbReference type="GO" id="GO:0022627">
    <property type="term" value="C:cytosolic small ribosomal subunit"/>
    <property type="evidence" value="ECO:0007669"/>
    <property type="project" value="UniProtKB-UniRule"/>
</dbReference>
<comment type="subunit">
    <text evidence="6">Part of the 30S ribosomal subunit.</text>
</comment>
<dbReference type="PANTHER" id="PTHR10744">
    <property type="entry name" value="40S RIBOSOMAL PROTEIN S11 FAMILY MEMBER"/>
    <property type="match status" value="1"/>
</dbReference>
<dbReference type="PRINTS" id="PR00973">
    <property type="entry name" value="RIBOSOMALS17"/>
</dbReference>
<evidence type="ECO:0000256" key="4">
    <source>
        <dbReference type="ARBA" id="ARBA00022980"/>
    </source>
</evidence>
<evidence type="ECO:0000256" key="3">
    <source>
        <dbReference type="ARBA" id="ARBA00022884"/>
    </source>
</evidence>
<dbReference type="PROSITE" id="PS00056">
    <property type="entry name" value="RIBOSOMAL_S17"/>
    <property type="match status" value="1"/>
</dbReference>
<keyword evidence="9" id="KW-1185">Reference proteome</keyword>
<keyword evidence="3 6" id="KW-0694">RNA-binding</keyword>
<reference evidence="9" key="1">
    <citation type="submission" date="2017-11" db="EMBL/GenBank/DDBJ databases">
        <authorList>
            <person name="Chan K.G."/>
            <person name="Lee L.S."/>
        </authorList>
    </citation>
    <scope>NUCLEOTIDE SEQUENCE [LARGE SCALE GENOMIC DNA]</scope>
    <source>
        <strain evidence="9">DSM 100970</strain>
    </source>
</reference>
<evidence type="ECO:0000313" key="9">
    <source>
        <dbReference type="Proteomes" id="UP000236655"/>
    </source>
</evidence>
<dbReference type="GO" id="GO:0019843">
    <property type="term" value="F:rRNA binding"/>
    <property type="evidence" value="ECO:0007669"/>
    <property type="project" value="UniProtKB-UniRule"/>
</dbReference>
<gene>
    <name evidence="6" type="primary">rpsQ</name>
    <name evidence="8" type="ORF">CUN60_11275</name>
</gene>
<dbReference type="KEGG" id="nba:CUN60_11275"/>
<protein>
    <recommendedName>
        <fullName evidence="6">Small ribosomal subunit protein uS17</fullName>
    </recommendedName>
</protein>
<dbReference type="CDD" id="cd00364">
    <property type="entry name" value="Ribosomal_uS17"/>
    <property type="match status" value="1"/>
</dbReference>
<keyword evidence="5 6" id="KW-0687">Ribonucleoprotein</keyword>
<proteinExistence type="inferred from homology"/>
<comment type="similarity">
    <text evidence="1 6 7">Belongs to the universal ribosomal protein uS17 family.</text>
</comment>
<evidence type="ECO:0000256" key="6">
    <source>
        <dbReference type="HAMAP-Rule" id="MF_01345"/>
    </source>
</evidence>
<dbReference type="InterPro" id="IPR019979">
    <property type="entry name" value="Ribosomal_uS17_CS"/>
</dbReference>
<accession>A0A2I7N8R8</accession>
<evidence type="ECO:0000256" key="2">
    <source>
        <dbReference type="ARBA" id="ARBA00022730"/>
    </source>
</evidence>
<organism evidence="8 9">
    <name type="scientific">Aquella oligotrophica</name>
    <dbReference type="NCBI Taxonomy" id="2067065"/>
    <lineage>
        <taxon>Bacteria</taxon>
        <taxon>Pseudomonadati</taxon>
        <taxon>Pseudomonadota</taxon>
        <taxon>Betaproteobacteria</taxon>
        <taxon>Neisseriales</taxon>
        <taxon>Neisseriaceae</taxon>
        <taxon>Aquella</taxon>
    </lineage>
</organism>
<dbReference type="EMBL" id="CP024847">
    <property type="protein sequence ID" value="AUR52850.1"/>
    <property type="molecule type" value="Genomic_DNA"/>
</dbReference>
<dbReference type="Pfam" id="PF00366">
    <property type="entry name" value="Ribosomal_S17"/>
    <property type="match status" value="1"/>
</dbReference>
<dbReference type="GO" id="GO:0006412">
    <property type="term" value="P:translation"/>
    <property type="evidence" value="ECO:0007669"/>
    <property type="project" value="UniProtKB-UniRule"/>
</dbReference>
<dbReference type="Gene3D" id="2.40.50.140">
    <property type="entry name" value="Nucleic acid-binding proteins"/>
    <property type="match status" value="1"/>
</dbReference>
<dbReference type="HAMAP" id="MF_01345_B">
    <property type="entry name" value="Ribosomal_uS17_B"/>
    <property type="match status" value="1"/>
</dbReference>
<evidence type="ECO:0000256" key="1">
    <source>
        <dbReference type="ARBA" id="ARBA00010254"/>
    </source>
</evidence>
<dbReference type="NCBIfam" id="TIGR03635">
    <property type="entry name" value="uS17_bact"/>
    <property type="match status" value="1"/>
</dbReference>
<dbReference type="SUPFAM" id="SSF50249">
    <property type="entry name" value="Nucleic acid-binding proteins"/>
    <property type="match status" value="1"/>
</dbReference>
<keyword evidence="2 6" id="KW-0699">rRNA-binding</keyword>
<evidence type="ECO:0000256" key="7">
    <source>
        <dbReference type="RuleBase" id="RU003872"/>
    </source>
</evidence>
<dbReference type="GO" id="GO:0003735">
    <property type="term" value="F:structural constituent of ribosome"/>
    <property type="evidence" value="ECO:0007669"/>
    <property type="project" value="UniProtKB-UniRule"/>
</dbReference>
<dbReference type="InterPro" id="IPR012340">
    <property type="entry name" value="NA-bd_OB-fold"/>
</dbReference>
<dbReference type="InterPro" id="IPR000266">
    <property type="entry name" value="Ribosomal_uS17"/>
</dbReference>
<evidence type="ECO:0000313" key="8">
    <source>
        <dbReference type="EMBL" id="AUR52850.1"/>
    </source>
</evidence>
<evidence type="ECO:0000256" key="5">
    <source>
        <dbReference type="ARBA" id="ARBA00023274"/>
    </source>
</evidence>
<sequence length="84" mass="9699">MIMTKVIRTLIGKVVSDSRDKTVSVLVERRVKHPLYGKIVRKFNKYQAHDENNQYKNGDMVVIVETKPISKTKNWAVQSLVEKA</sequence>
<name>A0A2I7N8R8_9NEIS</name>
<dbReference type="NCBIfam" id="NF004123">
    <property type="entry name" value="PRK05610.1"/>
    <property type="match status" value="1"/>
</dbReference>
<keyword evidence="4 6" id="KW-0689">Ribosomal protein</keyword>
<comment type="function">
    <text evidence="6">One of the primary rRNA binding proteins, it binds specifically to the 5'-end of 16S ribosomal RNA.</text>
</comment>